<evidence type="ECO:0000256" key="3">
    <source>
        <dbReference type="ARBA" id="ARBA00022475"/>
    </source>
</evidence>
<feature type="transmembrane region" description="Helical" evidence="9">
    <location>
        <begin position="45"/>
        <end position="63"/>
    </location>
</feature>
<reference evidence="11" key="1">
    <citation type="submission" date="2013-01" db="EMBL/GenBank/DDBJ databases">
        <title>Genome draft of Hydrogenophaga taeniospiralis 2K1.</title>
        <authorList>
            <person name="Gomila M."/>
            <person name="Lalucat J."/>
        </authorList>
    </citation>
    <scope>NUCLEOTIDE SEQUENCE</scope>
    <source>
        <strain evidence="11">CCUG 15921</strain>
    </source>
</reference>
<evidence type="ECO:0000256" key="5">
    <source>
        <dbReference type="ARBA" id="ARBA00022692"/>
    </source>
</evidence>
<dbReference type="EMBL" id="AOGK01000005">
    <property type="protein sequence ID" value="MDG5975130.1"/>
    <property type="molecule type" value="Genomic_DNA"/>
</dbReference>
<dbReference type="GO" id="GO:0022857">
    <property type="term" value="F:transmembrane transporter activity"/>
    <property type="evidence" value="ECO:0007669"/>
    <property type="project" value="UniProtKB-UniRule"/>
</dbReference>
<comment type="function">
    <text evidence="9">Part of the tripartite ATP-independent periplasmic (TRAP) transport system.</text>
</comment>
<dbReference type="PANTHER" id="PTHR35011:SF10">
    <property type="entry name" value="TRAP TRANSPORTER SMALL PERMEASE PROTEIN"/>
    <property type="match status" value="1"/>
</dbReference>
<feature type="transmembrane region" description="Helical" evidence="9">
    <location>
        <begin position="12"/>
        <end position="33"/>
    </location>
</feature>
<dbReference type="GO" id="GO:0015740">
    <property type="term" value="P:C4-dicarboxylate transport"/>
    <property type="evidence" value="ECO:0007669"/>
    <property type="project" value="TreeGrafter"/>
</dbReference>
<dbReference type="RefSeq" id="WP_157571942.1">
    <property type="nucleotide sequence ID" value="NZ_AOGK01000005.1"/>
</dbReference>
<proteinExistence type="inferred from homology"/>
<comment type="subcellular location">
    <subcellularLocation>
        <location evidence="1 9">Cell inner membrane</location>
        <topology evidence="1 9">Multi-pass membrane protein</topology>
    </subcellularLocation>
</comment>
<evidence type="ECO:0000256" key="9">
    <source>
        <dbReference type="RuleBase" id="RU369079"/>
    </source>
</evidence>
<keyword evidence="2 9" id="KW-0813">Transport</keyword>
<keyword evidence="7 9" id="KW-0472">Membrane</keyword>
<evidence type="ECO:0000256" key="8">
    <source>
        <dbReference type="ARBA" id="ARBA00038436"/>
    </source>
</evidence>
<accession>A0A9X4NPB0</accession>
<evidence type="ECO:0000256" key="4">
    <source>
        <dbReference type="ARBA" id="ARBA00022519"/>
    </source>
</evidence>
<dbReference type="AlphaFoldDB" id="A0A9X4NPB0"/>
<dbReference type="GO" id="GO:0005886">
    <property type="term" value="C:plasma membrane"/>
    <property type="evidence" value="ECO:0007669"/>
    <property type="project" value="UniProtKB-SubCell"/>
</dbReference>
<evidence type="ECO:0000256" key="1">
    <source>
        <dbReference type="ARBA" id="ARBA00004429"/>
    </source>
</evidence>
<evidence type="ECO:0000313" key="11">
    <source>
        <dbReference type="EMBL" id="MDG5975130.1"/>
    </source>
</evidence>
<comment type="similarity">
    <text evidence="8 9">Belongs to the TRAP transporter small permease family.</text>
</comment>
<name>A0A9X4NPB0_9BURK</name>
<organism evidence="11 12">
    <name type="scientific">Hydrogenophaga taeniospiralis CCUG 15921</name>
    <dbReference type="NCBI Taxonomy" id="1281780"/>
    <lineage>
        <taxon>Bacteria</taxon>
        <taxon>Pseudomonadati</taxon>
        <taxon>Pseudomonadota</taxon>
        <taxon>Betaproteobacteria</taxon>
        <taxon>Burkholderiales</taxon>
        <taxon>Comamonadaceae</taxon>
        <taxon>Hydrogenophaga</taxon>
    </lineage>
</organism>
<evidence type="ECO:0000259" key="10">
    <source>
        <dbReference type="Pfam" id="PF04290"/>
    </source>
</evidence>
<comment type="caution">
    <text evidence="11">The sequence shown here is derived from an EMBL/GenBank/DDBJ whole genome shotgun (WGS) entry which is preliminary data.</text>
</comment>
<dbReference type="InterPro" id="IPR007387">
    <property type="entry name" value="TRAP_DctQ"/>
</dbReference>
<dbReference type="Proteomes" id="UP001152876">
    <property type="component" value="Unassembled WGS sequence"/>
</dbReference>
<dbReference type="OrthoDB" id="26202at2"/>
<feature type="domain" description="Tripartite ATP-independent periplasmic transporters DctQ component" evidence="10">
    <location>
        <begin position="25"/>
        <end position="154"/>
    </location>
</feature>
<dbReference type="InterPro" id="IPR055348">
    <property type="entry name" value="DctQ"/>
</dbReference>
<protein>
    <recommendedName>
        <fullName evidence="9">TRAP transporter small permease protein</fullName>
    </recommendedName>
</protein>
<keyword evidence="12" id="KW-1185">Reference proteome</keyword>
<keyword evidence="3" id="KW-1003">Cell membrane</keyword>
<feature type="transmembrane region" description="Helical" evidence="9">
    <location>
        <begin position="84"/>
        <end position="106"/>
    </location>
</feature>
<evidence type="ECO:0000256" key="7">
    <source>
        <dbReference type="ARBA" id="ARBA00023136"/>
    </source>
</evidence>
<feature type="transmembrane region" description="Helical" evidence="9">
    <location>
        <begin position="126"/>
        <end position="150"/>
    </location>
</feature>
<dbReference type="Pfam" id="PF04290">
    <property type="entry name" value="DctQ"/>
    <property type="match status" value="1"/>
</dbReference>
<sequence>MSRLVFLFYKLLMALSGLAMVAAFGAVLLGVVAREVHWDVPGLDAYAGYAIAAALFLALPGTLKHGDHIRVTLLLDRVPPRFRSALEWWSLVAATGLTVFIAWYAVRLVWVSYVSHDVSPAADASPLWMPQIGMALGCIGFALSFAHALVERWRGGSFIAASSEAAHVE</sequence>
<keyword evidence="4 9" id="KW-0997">Cell inner membrane</keyword>
<keyword evidence="6 9" id="KW-1133">Transmembrane helix</keyword>
<evidence type="ECO:0000313" key="12">
    <source>
        <dbReference type="Proteomes" id="UP001152876"/>
    </source>
</evidence>
<evidence type="ECO:0000256" key="2">
    <source>
        <dbReference type="ARBA" id="ARBA00022448"/>
    </source>
</evidence>
<comment type="subunit">
    <text evidence="9">The complex comprises the extracytoplasmic solute receptor protein and the two transmembrane proteins.</text>
</comment>
<keyword evidence="5 9" id="KW-0812">Transmembrane</keyword>
<gene>
    <name evidence="11" type="ORF">H010_07721</name>
</gene>
<evidence type="ECO:0000256" key="6">
    <source>
        <dbReference type="ARBA" id="ARBA00022989"/>
    </source>
</evidence>
<dbReference type="PANTHER" id="PTHR35011">
    <property type="entry name" value="2,3-DIKETO-L-GULONATE TRAP TRANSPORTER SMALL PERMEASE PROTEIN YIAM"/>
    <property type="match status" value="1"/>
</dbReference>